<proteinExistence type="predicted"/>
<evidence type="ECO:0000256" key="1">
    <source>
        <dbReference type="SAM" id="Phobius"/>
    </source>
</evidence>
<keyword evidence="1" id="KW-0472">Membrane</keyword>
<name>A0ABY6FU00_9MICC</name>
<organism evidence="2 3">
    <name type="scientific">Arthrobacter koreensis</name>
    <dbReference type="NCBI Taxonomy" id="199136"/>
    <lineage>
        <taxon>Bacteria</taxon>
        <taxon>Bacillati</taxon>
        <taxon>Actinomycetota</taxon>
        <taxon>Actinomycetes</taxon>
        <taxon>Micrococcales</taxon>
        <taxon>Micrococcaceae</taxon>
        <taxon>Arthrobacter</taxon>
    </lineage>
</organism>
<feature type="transmembrane region" description="Helical" evidence="1">
    <location>
        <begin position="6"/>
        <end position="25"/>
    </location>
</feature>
<sequence length="40" mass="4422">MKDPVAGIIAVMPIVFGLIGLIRMLRRALTDRRNSVQSGR</sequence>
<reference evidence="2" key="1">
    <citation type="submission" date="2022-09" db="EMBL/GenBank/DDBJ databases">
        <authorList>
            <person name="Li D."/>
            <person name="Cheng J."/>
            <person name="Li Y."/>
        </authorList>
    </citation>
    <scope>NUCLEOTIDE SEQUENCE</scope>
    <source>
        <strain evidence="2">DL</strain>
    </source>
</reference>
<evidence type="ECO:0000313" key="2">
    <source>
        <dbReference type="EMBL" id="UYB36585.1"/>
    </source>
</evidence>
<dbReference type="GeneID" id="95608960"/>
<keyword evidence="1" id="KW-0812">Transmembrane</keyword>
<gene>
    <name evidence="2" type="ORF">N9A08_02540</name>
</gene>
<accession>A0ABY6FU00</accession>
<dbReference type="RefSeq" id="WP_255300598.1">
    <property type="nucleotide sequence ID" value="NZ_BAAAKG010000004.1"/>
</dbReference>
<dbReference type="EMBL" id="CP106856">
    <property type="protein sequence ID" value="UYB36585.1"/>
    <property type="molecule type" value="Genomic_DNA"/>
</dbReference>
<protein>
    <recommendedName>
        <fullName evidence="4">PEP-CTERM protein-sorting domain-containing protein</fullName>
    </recommendedName>
</protein>
<evidence type="ECO:0008006" key="4">
    <source>
        <dbReference type="Google" id="ProtNLM"/>
    </source>
</evidence>
<keyword evidence="1" id="KW-1133">Transmembrane helix</keyword>
<evidence type="ECO:0000313" key="3">
    <source>
        <dbReference type="Proteomes" id="UP001063368"/>
    </source>
</evidence>
<dbReference type="Proteomes" id="UP001063368">
    <property type="component" value="Chromosome"/>
</dbReference>
<keyword evidence="3" id="KW-1185">Reference proteome</keyword>